<dbReference type="EMBL" id="CAKLPZ010000001">
    <property type="protein sequence ID" value="CAH0998760.1"/>
    <property type="molecule type" value="Genomic_DNA"/>
</dbReference>
<comment type="caution">
    <text evidence="2">The sequence shown here is derived from an EMBL/GenBank/DDBJ whole genome shotgun (WGS) entry which is preliminary data.</text>
</comment>
<sequence>MPSKGTTTAAFELTWWAFTLVLAGLVLLPIHSAVPNFPFFLPNFIYVVTAVTVTRYLFLLQVSWLRDRFIVGALLALALIPLIFYMVQAFNGFVVYFDERGPDVLVQGLDNEVGTTIDRYMHAEYRFFGVWAVVASAMMPFRIIYNAWARYQVAGRR</sequence>
<keyword evidence="3" id="KW-1185">Reference proteome</keyword>
<proteinExistence type="predicted"/>
<gene>
    <name evidence="2" type="ORF">LEM8419_00108</name>
</gene>
<keyword evidence="1" id="KW-0472">Membrane</keyword>
<feature type="transmembrane region" description="Helical" evidence="1">
    <location>
        <begin position="128"/>
        <end position="148"/>
    </location>
</feature>
<dbReference type="Proteomes" id="UP000837803">
    <property type="component" value="Unassembled WGS sequence"/>
</dbReference>
<accession>A0ABN8F411</accession>
<name>A0ABN8F411_9BACT</name>
<dbReference type="RefSeq" id="WP_238749014.1">
    <property type="nucleotide sequence ID" value="NZ_CAKLPZ010000001.1"/>
</dbReference>
<evidence type="ECO:0000313" key="2">
    <source>
        <dbReference type="EMBL" id="CAH0998760.1"/>
    </source>
</evidence>
<reference evidence="2" key="1">
    <citation type="submission" date="2021-12" db="EMBL/GenBank/DDBJ databases">
        <authorList>
            <person name="Rodrigo-Torres L."/>
            <person name="Arahal R. D."/>
            <person name="Lucena T."/>
        </authorList>
    </citation>
    <scope>NUCLEOTIDE SEQUENCE</scope>
    <source>
        <strain evidence="2">CECT 8419</strain>
    </source>
</reference>
<evidence type="ECO:0000313" key="3">
    <source>
        <dbReference type="Proteomes" id="UP000837803"/>
    </source>
</evidence>
<feature type="transmembrane region" description="Helical" evidence="1">
    <location>
        <begin position="37"/>
        <end position="57"/>
    </location>
</feature>
<keyword evidence="1" id="KW-0812">Transmembrane</keyword>
<protein>
    <submittedName>
        <fullName evidence="2">Uncharacterized protein</fullName>
    </submittedName>
</protein>
<feature type="transmembrane region" description="Helical" evidence="1">
    <location>
        <begin position="69"/>
        <end position="87"/>
    </location>
</feature>
<keyword evidence="1" id="KW-1133">Transmembrane helix</keyword>
<feature type="transmembrane region" description="Helical" evidence="1">
    <location>
        <begin position="12"/>
        <end position="31"/>
    </location>
</feature>
<evidence type="ECO:0000256" key="1">
    <source>
        <dbReference type="SAM" id="Phobius"/>
    </source>
</evidence>
<organism evidence="2 3">
    <name type="scientific">Neolewinella maritima</name>
    <dbReference type="NCBI Taxonomy" id="1383882"/>
    <lineage>
        <taxon>Bacteria</taxon>
        <taxon>Pseudomonadati</taxon>
        <taxon>Bacteroidota</taxon>
        <taxon>Saprospiria</taxon>
        <taxon>Saprospirales</taxon>
        <taxon>Lewinellaceae</taxon>
        <taxon>Neolewinella</taxon>
    </lineage>
</organism>